<dbReference type="Proteomes" id="UP000034037">
    <property type="component" value="Chromosome"/>
</dbReference>
<keyword evidence="2" id="KW-1185">Reference proteome</keyword>
<dbReference type="EMBL" id="CP011309">
    <property type="protein sequence ID" value="AKF26998.1"/>
    <property type="molecule type" value="Genomic_DNA"/>
</dbReference>
<organism evidence="1 2">
    <name type="scientific">[Brevibacterium] flavum</name>
    <dbReference type="NCBI Taxonomy" id="92706"/>
    <lineage>
        <taxon>Bacteria</taxon>
        <taxon>Bacillati</taxon>
        <taxon>Actinomycetota</taxon>
        <taxon>Actinomycetes</taxon>
        <taxon>Mycobacteriales</taxon>
        <taxon>Corynebacteriaceae</taxon>
        <taxon>Corynebacterium</taxon>
    </lineage>
</organism>
<dbReference type="HOGENOM" id="CLU_1583390_0_0_11"/>
<accession>A0A0F6WQ97</accession>
<name>A0A0F6WQ97_9CORY</name>
<dbReference type="PATRIC" id="fig|92706.3.peg.1083"/>
<protein>
    <submittedName>
        <fullName evidence="1">Uncharacterized protein</fullName>
    </submittedName>
</protein>
<gene>
    <name evidence="1" type="ORF">YH66_05215</name>
</gene>
<evidence type="ECO:0000313" key="2">
    <source>
        <dbReference type="Proteomes" id="UP000034037"/>
    </source>
</evidence>
<evidence type="ECO:0000313" key="1">
    <source>
        <dbReference type="EMBL" id="AKF26998.1"/>
    </source>
</evidence>
<reference evidence="1 2" key="1">
    <citation type="submission" date="2015-04" db="EMBL/GenBank/DDBJ databases">
        <title>Complete Genome Sequence of Brevibacterium flavum ATCC 15168.</title>
        <authorList>
            <person name="Ahn J."/>
            <person name="Park G."/>
            <person name="Jeon W."/>
            <person name="Jang Y."/>
            <person name="Jang M."/>
            <person name="Lee H."/>
            <person name="Lee H."/>
        </authorList>
    </citation>
    <scope>NUCLEOTIDE SEQUENCE [LARGE SCALE GENOMIC DNA]</scope>
    <source>
        <strain evidence="1 2">ATCC 15168</strain>
    </source>
</reference>
<dbReference type="AlphaFoldDB" id="A0A0F6WQ97"/>
<sequence>MGSGVPGSRPPLAVGIVDLKVDVEKIVGKWYAEAVRTLKVSGLDSCSVLLRTDWLREIGPLLLDLPWFERMTEELLGIAGLLIDVVDVPGISPWSRDVRDRSGTAREIVRWVQAAGMKVSRWQVQSWIAAGVIPAEKTPDGRLLVRFEDVIEQARQQLLPLQPPEEVS</sequence>
<proteinExistence type="predicted"/>